<comment type="subcellular location">
    <subcellularLocation>
        <location evidence="1">Nucleus</location>
    </subcellularLocation>
</comment>
<name>A0A444UXR2_ACIRT</name>
<evidence type="ECO:0000256" key="7">
    <source>
        <dbReference type="SAM" id="MobiDB-lite"/>
    </source>
</evidence>
<keyword evidence="5" id="KW-0156">Chromatin regulator</keyword>
<dbReference type="Proteomes" id="UP000289886">
    <property type="component" value="Unassembled WGS sequence"/>
</dbReference>
<keyword evidence="2 8" id="KW-0489">Methyltransferase</keyword>
<dbReference type="GO" id="GO:0048188">
    <property type="term" value="C:Set1C/COMPASS complex"/>
    <property type="evidence" value="ECO:0007669"/>
    <property type="project" value="TreeGrafter"/>
</dbReference>
<dbReference type="EMBL" id="SCEB01005385">
    <property type="protein sequence ID" value="RXM92958.1"/>
    <property type="molecule type" value="Genomic_DNA"/>
</dbReference>
<accession>A0A444UXR2</accession>
<keyword evidence="6" id="KW-0539">Nucleus</keyword>
<keyword evidence="9" id="KW-1185">Reference proteome</keyword>
<proteinExistence type="predicted"/>
<dbReference type="PANTHER" id="PTHR45814">
    <property type="entry name" value="HISTONE-LYSINE N-METHYLTRANSFERASE SETD1"/>
    <property type="match status" value="1"/>
</dbReference>
<feature type="region of interest" description="Disordered" evidence="7">
    <location>
        <begin position="216"/>
        <end position="364"/>
    </location>
</feature>
<feature type="compositionally biased region" description="Basic and acidic residues" evidence="7">
    <location>
        <begin position="216"/>
        <end position="231"/>
    </location>
</feature>
<dbReference type="AlphaFoldDB" id="A0A444UXR2"/>
<gene>
    <name evidence="8" type="ORF">EOD39_19587</name>
</gene>
<evidence type="ECO:0000313" key="9">
    <source>
        <dbReference type="Proteomes" id="UP000289886"/>
    </source>
</evidence>
<dbReference type="InterPro" id="IPR044570">
    <property type="entry name" value="Set1-like"/>
</dbReference>
<evidence type="ECO:0000256" key="6">
    <source>
        <dbReference type="ARBA" id="ARBA00023242"/>
    </source>
</evidence>
<reference evidence="8 9" key="1">
    <citation type="submission" date="2019-01" db="EMBL/GenBank/DDBJ databases">
        <title>Draft Genome and Complete Hox-Cluster Characterization of the Sterlet Sturgeon (Acipenser ruthenus).</title>
        <authorList>
            <person name="Wei Q."/>
        </authorList>
    </citation>
    <scope>NUCLEOTIDE SEQUENCE [LARGE SCALE GENOMIC DNA]</scope>
    <source>
        <strain evidence="8">WHYD16114868_AA</strain>
        <tissue evidence="8">Blood</tissue>
    </source>
</reference>
<feature type="compositionally biased region" description="Polar residues" evidence="7">
    <location>
        <begin position="105"/>
        <end position="120"/>
    </location>
</feature>
<evidence type="ECO:0000256" key="2">
    <source>
        <dbReference type="ARBA" id="ARBA00022603"/>
    </source>
</evidence>
<keyword evidence="4" id="KW-0949">S-adenosyl-L-methionine</keyword>
<feature type="compositionally biased region" description="Polar residues" evidence="7">
    <location>
        <begin position="189"/>
        <end position="198"/>
    </location>
</feature>
<dbReference type="GO" id="GO:0042800">
    <property type="term" value="F:histone H3K4 methyltransferase activity"/>
    <property type="evidence" value="ECO:0007669"/>
    <property type="project" value="InterPro"/>
</dbReference>
<evidence type="ECO:0000256" key="1">
    <source>
        <dbReference type="ARBA" id="ARBA00004123"/>
    </source>
</evidence>
<feature type="compositionally biased region" description="Low complexity" evidence="7">
    <location>
        <begin position="234"/>
        <end position="244"/>
    </location>
</feature>
<evidence type="ECO:0000313" key="8">
    <source>
        <dbReference type="EMBL" id="RXM92958.1"/>
    </source>
</evidence>
<comment type="caution">
    <text evidence="8">The sequence shown here is derived from an EMBL/GenBank/DDBJ whole genome shotgun (WGS) entry which is preliminary data.</text>
</comment>
<feature type="region of interest" description="Disordered" evidence="7">
    <location>
        <begin position="12"/>
        <end position="198"/>
    </location>
</feature>
<dbReference type="GO" id="GO:0032259">
    <property type="term" value="P:methylation"/>
    <property type="evidence" value="ECO:0007669"/>
    <property type="project" value="UniProtKB-KW"/>
</dbReference>
<organism evidence="8 9">
    <name type="scientific">Acipenser ruthenus</name>
    <name type="common">Sterlet sturgeon</name>
    <dbReference type="NCBI Taxonomy" id="7906"/>
    <lineage>
        <taxon>Eukaryota</taxon>
        <taxon>Metazoa</taxon>
        <taxon>Chordata</taxon>
        <taxon>Craniata</taxon>
        <taxon>Vertebrata</taxon>
        <taxon>Euteleostomi</taxon>
        <taxon>Actinopterygii</taxon>
        <taxon>Chondrostei</taxon>
        <taxon>Acipenseriformes</taxon>
        <taxon>Acipenseridae</taxon>
        <taxon>Acipenser</taxon>
    </lineage>
</organism>
<keyword evidence="3 8" id="KW-0808">Transferase</keyword>
<dbReference type="PANTHER" id="PTHR45814:SF1">
    <property type="entry name" value="HISTONE-LYSINE N-METHYLTRANSFERASE SETD1B"/>
    <property type="match status" value="1"/>
</dbReference>
<protein>
    <submittedName>
        <fullName evidence="8">Histone-lysine N-methyltransferase SETD1B</fullName>
    </submittedName>
</protein>
<evidence type="ECO:0000256" key="5">
    <source>
        <dbReference type="ARBA" id="ARBA00022853"/>
    </source>
</evidence>
<sequence length="364" mass="39113">MRYFELLVSGLYTPRTLPVGNEPVQEDSPPGVSDPPQASDPGKPALQRPTESSAASVGSAATPTSSSTPFSVDTAYSSRQDTPNSYSQFTPQSQGTPHTPRLSGTPFSQDSGYSSRQTPSYHYGSIGEYRRPAPPPAEPFALGSGSSSVDFVPVKEKPNTPPLPDTTLVGEQPSSTSVNRTPERCETPGTPTLESQIQHNSLDSRIEMLLKEQRTKLPFLSERDSDNEIRMEGSPVSSSSSQLSPIPPYSNSQPSYQGTSPVSRPSTAGLEDISPTPLPDSDEEEPIPGTAALLHNSRAVSEASATPIDQPGTSELKEPVSGDQTPASEKMEEVQSQNHCGLPIRYQPPVNTPMPFKQVRQFYN</sequence>
<feature type="compositionally biased region" description="Low complexity" evidence="7">
    <location>
        <begin position="50"/>
        <end position="71"/>
    </location>
</feature>
<feature type="compositionally biased region" description="Polar residues" evidence="7">
    <location>
        <begin position="251"/>
        <end position="266"/>
    </location>
</feature>
<evidence type="ECO:0000256" key="3">
    <source>
        <dbReference type="ARBA" id="ARBA00022679"/>
    </source>
</evidence>
<evidence type="ECO:0000256" key="4">
    <source>
        <dbReference type="ARBA" id="ARBA00022691"/>
    </source>
</evidence>
<feature type="compositionally biased region" description="Polar residues" evidence="7">
    <location>
        <begin position="74"/>
        <end position="97"/>
    </location>
</feature>